<feature type="region of interest" description="Disordered" evidence="1">
    <location>
        <begin position="285"/>
        <end position="324"/>
    </location>
</feature>
<evidence type="ECO:0000313" key="4">
    <source>
        <dbReference type="Proteomes" id="UP000760860"/>
    </source>
</evidence>
<organism evidence="3 4">
    <name type="scientific">Phytophthora cactorum</name>
    <dbReference type="NCBI Taxonomy" id="29920"/>
    <lineage>
        <taxon>Eukaryota</taxon>
        <taxon>Sar</taxon>
        <taxon>Stramenopiles</taxon>
        <taxon>Oomycota</taxon>
        <taxon>Peronosporomycetes</taxon>
        <taxon>Peronosporales</taxon>
        <taxon>Peronosporaceae</taxon>
        <taxon>Phytophthora</taxon>
    </lineage>
</organism>
<dbReference type="Proteomes" id="UP000736787">
    <property type="component" value="Unassembled WGS sequence"/>
</dbReference>
<dbReference type="EMBL" id="RCMV01001813">
    <property type="protein sequence ID" value="KAG3206571.1"/>
    <property type="molecule type" value="Genomic_DNA"/>
</dbReference>
<accession>A0A8T1K9B3</accession>
<dbReference type="EMBL" id="RCMK01001659">
    <property type="protein sequence ID" value="KAG2890308.1"/>
    <property type="molecule type" value="Genomic_DNA"/>
</dbReference>
<evidence type="ECO:0000313" key="3">
    <source>
        <dbReference type="EMBL" id="KAG3206571.1"/>
    </source>
</evidence>
<name>A0A8T1K9B3_9STRA</name>
<reference evidence="3" key="1">
    <citation type="submission" date="2018-05" db="EMBL/GenBank/DDBJ databases">
        <title>Effector identification in a new, highly contiguous assembly of the strawberry crown rot pathogen Phytophthora cactorum.</title>
        <authorList>
            <person name="Armitage A.D."/>
            <person name="Nellist C.F."/>
            <person name="Bates H."/>
            <person name="Vickerstaff R.J."/>
            <person name="Harrison R.J."/>
        </authorList>
    </citation>
    <scope>NUCLEOTIDE SEQUENCE</scope>
    <source>
        <strain evidence="2">4040</strain>
        <strain evidence="3">P421</strain>
    </source>
</reference>
<dbReference type="AlphaFoldDB" id="A0A8T1K9B3"/>
<dbReference type="Proteomes" id="UP000760860">
    <property type="component" value="Unassembled WGS sequence"/>
</dbReference>
<sequence length="367" mass="40752">MDVLLHLVDEDSYYCSLPKRRSIVCESCYGNQPKNQMKPQELLQRSVSTNIDAWRGYCFRRSGHVVLRGTVLLLALLRQCADASLCFRNERIDHNNGNPTATDGATVRMAPQQVSARQIQKPLSMEADEANMGLLRVKIDRGTTHEAMTRHVAKEKRVINPEVPCNARESASIKEARLNWMLEAEMEAQNAGAAVDPGDPPRPTVTRSWAVETRLRRQLVAIPPPLRDMQQDPGSKARGEGNLNNPVETNHSTVNAREAQPVKRVFSTLGGRPTTVTACNTATCSPTPPAECHSPEDHITTGSRRSRVAKSHPTGHSEHPTPTEQMKAFSFLKMVGSEPSDASGKTRVELIGEYKRARRVSMLWYTA</sequence>
<protein>
    <submittedName>
        <fullName evidence="3">Uncharacterized protein</fullName>
    </submittedName>
</protein>
<gene>
    <name evidence="2" type="ORF">PC117_g24486</name>
    <name evidence="3" type="ORF">PC129_g21704</name>
</gene>
<feature type="region of interest" description="Disordered" evidence="1">
    <location>
        <begin position="225"/>
        <end position="246"/>
    </location>
</feature>
<dbReference type="VEuPathDB" id="FungiDB:PC110_g16077"/>
<proteinExistence type="predicted"/>
<evidence type="ECO:0000256" key="1">
    <source>
        <dbReference type="SAM" id="MobiDB-lite"/>
    </source>
</evidence>
<evidence type="ECO:0000313" key="2">
    <source>
        <dbReference type="EMBL" id="KAG2890308.1"/>
    </source>
</evidence>
<comment type="caution">
    <text evidence="3">The sequence shown here is derived from an EMBL/GenBank/DDBJ whole genome shotgun (WGS) entry which is preliminary data.</text>
</comment>